<evidence type="ECO:0000256" key="4">
    <source>
        <dbReference type="ARBA" id="ARBA00022683"/>
    </source>
</evidence>
<dbReference type="EMBL" id="HE663493">
    <property type="protein sequence ID" value="CCG09367.1"/>
    <property type="molecule type" value="Genomic_DNA"/>
</dbReference>
<dbReference type="PANTHER" id="PTHR33705:SF2">
    <property type="entry name" value="PHOSPHOCARRIER PROTEIN NPR"/>
    <property type="match status" value="1"/>
</dbReference>
<dbReference type="OrthoDB" id="9798965at2"/>
<comment type="subcellular location">
    <subcellularLocation>
        <location evidence="1">Cytoplasm</location>
    </subcellularLocation>
</comment>
<dbReference type="STRING" id="1150469.RSPPHO_02741"/>
<dbReference type="AlphaFoldDB" id="H6SNN6"/>
<dbReference type="InterPro" id="IPR002114">
    <property type="entry name" value="PTS_HPr_Ser_P_site"/>
</dbReference>
<dbReference type="NCBIfam" id="TIGR01003">
    <property type="entry name" value="PTS_HPr_family"/>
    <property type="match status" value="1"/>
</dbReference>
<dbReference type="GO" id="GO:0005737">
    <property type="term" value="C:cytoplasm"/>
    <property type="evidence" value="ECO:0007669"/>
    <property type="project" value="UniProtKB-SubCell"/>
</dbReference>
<dbReference type="GO" id="GO:0009401">
    <property type="term" value="P:phosphoenolpyruvate-dependent sugar phosphotransferase system"/>
    <property type="evidence" value="ECO:0007669"/>
    <property type="project" value="UniProtKB-KW"/>
</dbReference>
<keyword evidence="4" id="KW-0598">Phosphotransferase system</keyword>
<evidence type="ECO:0000259" key="5">
    <source>
        <dbReference type="PROSITE" id="PS51350"/>
    </source>
</evidence>
<feature type="domain" description="HPr" evidence="5">
    <location>
        <begin position="17"/>
        <end position="104"/>
    </location>
</feature>
<dbReference type="Proteomes" id="UP000033220">
    <property type="component" value="Chromosome DSM 122"/>
</dbReference>
<reference evidence="6 7" key="1">
    <citation type="submission" date="2012-02" db="EMBL/GenBank/DDBJ databases">
        <title>Shotgun genome sequence of Phaeospirillum photometricum DSM 122.</title>
        <authorList>
            <person name="Duquesne K."/>
            <person name="Sturgis J."/>
        </authorList>
    </citation>
    <scope>NUCLEOTIDE SEQUENCE [LARGE SCALE GENOMIC DNA]</scope>
    <source>
        <strain evidence="7">DSM122</strain>
    </source>
</reference>
<dbReference type="InterPro" id="IPR001020">
    <property type="entry name" value="PTS_HPr_His_P_site"/>
</dbReference>
<evidence type="ECO:0000256" key="1">
    <source>
        <dbReference type="ARBA" id="ARBA00004496"/>
    </source>
</evidence>
<dbReference type="PROSITE" id="PS51350">
    <property type="entry name" value="PTS_HPR_DOM"/>
    <property type="match status" value="1"/>
</dbReference>
<proteinExistence type="inferred from homology"/>
<dbReference type="CDD" id="cd00367">
    <property type="entry name" value="PTS-HPr_like"/>
    <property type="match status" value="1"/>
</dbReference>
<dbReference type="Pfam" id="PF00381">
    <property type="entry name" value="PTS-HPr"/>
    <property type="match status" value="1"/>
</dbReference>
<dbReference type="InterPro" id="IPR000032">
    <property type="entry name" value="HPr-like"/>
</dbReference>
<dbReference type="PROSITE" id="PS00369">
    <property type="entry name" value="PTS_HPR_HIS"/>
    <property type="match status" value="1"/>
</dbReference>
<dbReference type="PANTHER" id="PTHR33705">
    <property type="entry name" value="PHOSPHOCARRIER PROTEIN HPR"/>
    <property type="match status" value="1"/>
</dbReference>
<dbReference type="PATRIC" id="fig|1150469.3.peg.3108"/>
<evidence type="ECO:0000256" key="3">
    <source>
        <dbReference type="ARBA" id="ARBA00022490"/>
    </source>
</evidence>
<dbReference type="InterPro" id="IPR050399">
    <property type="entry name" value="HPr"/>
</dbReference>
<dbReference type="HOGENOM" id="CLU_136230_1_1_5"/>
<gene>
    <name evidence="6" type="ORF">RSPPHO_02741</name>
</gene>
<dbReference type="Gene3D" id="3.30.1340.10">
    <property type="entry name" value="HPr-like"/>
    <property type="match status" value="1"/>
</dbReference>
<sequence>MSTLSCGTDTVLASPDSVRVEAEIINRRGLHARAAAKFVKTVEQFSAEITVSNRGQSVSGRSIMGLMMLAAGPGTTIALEANGPDADRALEALCALVADRFHEGD</sequence>
<dbReference type="KEGG" id="rpm:RSPPHO_02741"/>
<evidence type="ECO:0000313" key="7">
    <source>
        <dbReference type="Proteomes" id="UP000033220"/>
    </source>
</evidence>
<evidence type="ECO:0000313" key="6">
    <source>
        <dbReference type="EMBL" id="CCG09367.1"/>
    </source>
</evidence>
<accession>H6SNN6</accession>
<name>H6SNN6_PARPM</name>
<dbReference type="PRINTS" id="PR00107">
    <property type="entry name" value="PHOSPHOCPHPR"/>
</dbReference>
<protein>
    <submittedName>
        <fullName evidence="6">HPrNtr</fullName>
    </submittedName>
</protein>
<dbReference type="PROSITE" id="PS00589">
    <property type="entry name" value="PTS_HPR_SER"/>
    <property type="match status" value="1"/>
</dbReference>
<keyword evidence="7" id="KW-1185">Reference proteome</keyword>
<comment type="similarity">
    <text evidence="2">Belongs to the HPr family.</text>
</comment>
<evidence type="ECO:0000256" key="2">
    <source>
        <dbReference type="ARBA" id="ARBA00010736"/>
    </source>
</evidence>
<organism evidence="6 7">
    <name type="scientific">Pararhodospirillum photometricum DSM 122</name>
    <dbReference type="NCBI Taxonomy" id="1150469"/>
    <lineage>
        <taxon>Bacteria</taxon>
        <taxon>Pseudomonadati</taxon>
        <taxon>Pseudomonadota</taxon>
        <taxon>Alphaproteobacteria</taxon>
        <taxon>Rhodospirillales</taxon>
        <taxon>Rhodospirillaceae</taxon>
        <taxon>Pararhodospirillum</taxon>
    </lineage>
</organism>
<dbReference type="InterPro" id="IPR035895">
    <property type="entry name" value="HPr-like_sf"/>
</dbReference>
<dbReference type="SUPFAM" id="SSF55594">
    <property type="entry name" value="HPr-like"/>
    <property type="match status" value="1"/>
</dbReference>
<dbReference type="eggNOG" id="COG1925">
    <property type="taxonomic scope" value="Bacteria"/>
</dbReference>
<keyword evidence="3" id="KW-0963">Cytoplasm</keyword>
<dbReference type="RefSeq" id="WP_014415997.1">
    <property type="nucleotide sequence ID" value="NC_017059.1"/>
</dbReference>